<feature type="transmembrane region" description="Helical" evidence="1">
    <location>
        <begin position="373"/>
        <end position="393"/>
    </location>
</feature>
<feature type="transmembrane region" description="Helical" evidence="1">
    <location>
        <begin position="332"/>
        <end position="352"/>
    </location>
</feature>
<dbReference type="AlphaFoldDB" id="A0A3F3GYN5"/>
<evidence type="ECO:0000256" key="1">
    <source>
        <dbReference type="SAM" id="Phobius"/>
    </source>
</evidence>
<feature type="transmembrane region" description="Helical" evidence="1">
    <location>
        <begin position="165"/>
        <end position="186"/>
    </location>
</feature>
<evidence type="ECO:0000313" key="2">
    <source>
        <dbReference type="EMBL" id="GAP03112.1"/>
    </source>
</evidence>
<sequence>MFAKILVKVQKWDRAWVNLLPVKNLFSSFKLVLPLVIIDVYWRLITRLFLDPGALFAAIFHYKVHVFNSPQFSQGITNILDYLIVAFVVALWTKKYLTAHLSANRDTILPVTVNFGLVLVQTFSTVSSQGQLTIHLGLSLLVAYLINLSYLGLTKISKNRLQDMGFAYLVWAAIISVAVTVFYSFLPNLVTQGTYTTFFSSDFFAHFYSLALVAVLAPILMVLGISIPLDLTTGVTDLAQFNTNLNAVYQSVMATLPQPQNPYSVLTAAALIGGVGATLGLALLLIFAKAKKTRRLGLWALLPALFDSNRILAYGLPLFFRPLTLVPMILSSLWGATAAGLAIKLNFIRPVVFSTPNGTPHLLLGFLASQTPWRSLIVSLLVVAGSIAIYWPFVKDMLVEEEEND</sequence>
<organism evidence="2 3">
    <name type="scientific">Fructobacillus pseudoficulneus</name>
    <dbReference type="NCBI Taxonomy" id="220714"/>
    <lineage>
        <taxon>Bacteria</taxon>
        <taxon>Bacillati</taxon>
        <taxon>Bacillota</taxon>
        <taxon>Bacilli</taxon>
        <taxon>Lactobacillales</taxon>
        <taxon>Lactobacillaceae</taxon>
        <taxon>Fructobacillus</taxon>
    </lineage>
</organism>
<proteinExistence type="predicted"/>
<dbReference type="STRING" id="220714.SAMN05660469_0842"/>
<feature type="transmembrane region" description="Helical" evidence="1">
    <location>
        <begin position="25"/>
        <end position="42"/>
    </location>
</feature>
<dbReference type="PANTHER" id="PTHR33989">
    <property type="match status" value="1"/>
</dbReference>
<keyword evidence="3" id="KW-1185">Reference proteome</keyword>
<dbReference type="EMBL" id="DF968066">
    <property type="protein sequence ID" value="GAP03112.1"/>
    <property type="molecule type" value="Genomic_DNA"/>
</dbReference>
<dbReference type="Proteomes" id="UP000061227">
    <property type="component" value="Unassembled WGS sequence"/>
</dbReference>
<evidence type="ECO:0000313" key="3">
    <source>
        <dbReference type="Proteomes" id="UP000061227"/>
    </source>
</evidence>
<accession>A0A3F3GYN5</accession>
<feature type="transmembrane region" description="Helical" evidence="1">
    <location>
        <begin position="206"/>
        <end position="229"/>
    </location>
</feature>
<reference evidence="2 3" key="1">
    <citation type="journal article" date="2015" name="BMC Genomics">
        <title>Comparative genomics of Fructobacillus spp. and Leuconostoc spp. reveals niche-specific evolution of Fructobacillus spp.</title>
        <authorList>
            <person name="Endo A."/>
            <person name="Tanizawa Y."/>
            <person name="Tanaka N."/>
            <person name="Maeno S."/>
            <person name="Kumar H."/>
            <person name="Shiwa Y."/>
            <person name="Okada S."/>
            <person name="Yoshikawa H."/>
            <person name="Dicks L."/>
            <person name="Nakagawa J."/>
            <person name="Arita M."/>
        </authorList>
    </citation>
    <scope>NUCLEOTIDE SEQUENCE [LARGE SCALE GENOMIC DNA]</scope>
    <source>
        <strain evidence="2 3">DSM 15468</strain>
    </source>
</reference>
<name>A0A3F3GYN5_9LACO</name>
<dbReference type="InterPro" id="IPR051088">
    <property type="entry name" value="PTS_Sugar-EIIC/EIIB"/>
</dbReference>
<keyword evidence="1" id="KW-0472">Membrane</keyword>
<feature type="transmembrane region" description="Helical" evidence="1">
    <location>
        <begin position="79"/>
        <end position="97"/>
    </location>
</feature>
<protein>
    <submittedName>
        <fullName evidence="2">Cellobiose-specific PTS system IIC component</fullName>
    </submittedName>
</protein>
<keyword evidence="1" id="KW-1133">Transmembrane helix</keyword>
<dbReference type="RefSeq" id="WP_059378431.1">
    <property type="nucleotide sequence ID" value="NZ_DF968066.1"/>
</dbReference>
<feature type="transmembrane region" description="Helical" evidence="1">
    <location>
        <begin position="263"/>
        <end position="286"/>
    </location>
</feature>
<dbReference type="OrthoDB" id="2151409at2"/>
<keyword evidence="1" id="KW-0812">Transmembrane</keyword>
<gene>
    <name evidence="2" type="ORF">FPFC_041050</name>
</gene>
<feature type="transmembrane region" description="Helical" evidence="1">
    <location>
        <begin position="132"/>
        <end position="153"/>
    </location>
</feature>
<dbReference type="PANTHER" id="PTHR33989:SF4">
    <property type="entry name" value="PTS SYSTEM N,N'-DIACETYLCHITOBIOSE-SPECIFIC EIIC COMPONENT"/>
    <property type="match status" value="1"/>
</dbReference>